<dbReference type="InterPro" id="IPR016039">
    <property type="entry name" value="Thiolase-like"/>
</dbReference>
<dbReference type="Proteomes" id="UP000298416">
    <property type="component" value="Unassembled WGS sequence"/>
</dbReference>
<evidence type="ECO:0000313" key="5">
    <source>
        <dbReference type="Proteomes" id="UP000298416"/>
    </source>
</evidence>
<dbReference type="EC" id="2.3.1.41" evidence="1"/>
<comment type="caution">
    <text evidence="4">The sequence shown here is derived from an EMBL/GenBank/DDBJ whole genome shotgun (WGS) entry which is preliminary data.</text>
</comment>
<evidence type="ECO:0000313" key="4">
    <source>
        <dbReference type="EMBL" id="KAG6385231.1"/>
    </source>
</evidence>
<dbReference type="GO" id="GO:0006633">
    <property type="term" value="P:fatty acid biosynthetic process"/>
    <property type="evidence" value="ECO:0007669"/>
    <property type="project" value="TreeGrafter"/>
</dbReference>
<dbReference type="EMBL" id="PNBA02000022">
    <property type="protein sequence ID" value="KAG6385231.1"/>
    <property type="molecule type" value="Genomic_DNA"/>
</dbReference>
<protein>
    <recommendedName>
        <fullName evidence="1">beta-ketoacyl-[acyl-carrier-protein] synthase I</fullName>
        <ecNumber evidence="1">2.3.1.41</ecNumber>
    </recommendedName>
</protein>
<dbReference type="GO" id="GO:0005739">
    <property type="term" value="C:mitochondrion"/>
    <property type="evidence" value="ECO:0007669"/>
    <property type="project" value="TreeGrafter"/>
</dbReference>
<dbReference type="PANTHER" id="PTHR11712">
    <property type="entry name" value="POLYKETIDE SYNTHASE-RELATED"/>
    <property type="match status" value="1"/>
</dbReference>
<dbReference type="Gene3D" id="3.40.47.10">
    <property type="match status" value="1"/>
</dbReference>
<gene>
    <name evidence="4" type="ORF">SASPL_154061</name>
</gene>
<dbReference type="AlphaFoldDB" id="A0A8X8VZW0"/>
<keyword evidence="2" id="KW-0808">Transferase</keyword>
<dbReference type="PANTHER" id="PTHR11712:SF336">
    <property type="entry name" value="3-OXOACYL-[ACYL-CARRIER-PROTEIN] SYNTHASE, MITOCHONDRIAL"/>
    <property type="match status" value="1"/>
</dbReference>
<proteinExistence type="predicted"/>
<sequence>MAGESGVTPIDRFDASKFPTRFGGQIRGFHAKGYIDDKSNRMLDDCLRYCIVAGKKALESADLGGKRLNKVNWRSLVLGSVSVLGNCGFNWAFSGSILLESGDRRNPIQMQLKVEEEGDGGGGREKASAEGLGIDEPE</sequence>
<evidence type="ECO:0000256" key="3">
    <source>
        <dbReference type="SAM" id="MobiDB-lite"/>
    </source>
</evidence>
<keyword evidence="5" id="KW-1185">Reference proteome</keyword>
<evidence type="ECO:0000256" key="2">
    <source>
        <dbReference type="ARBA" id="ARBA00022679"/>
    </source>
</evidence>
<reference evidence="4" key="1">
    <citation type="submission" date="2018-01" db="EMBL/GenBank/DDBJ databases">
        <authorList>
            <person name="Mao J.F."/>
        </authorList>
    </citation>
    <scope>NUCLEOTIDE SEQUENCE</scope>
    <source>
        <strain evidence="4">Huo1</strain>
        <tissue evidence="4">Leaf</tissue>
    </source>
</reference>
<name>A0A8X8VZW0_SALSN</name>
<organism evidence="4">
    <name type="scientific">Salvia splendens</name>
    <name type="common">Scarlet sage</name>
    <dbReference type="NCBI Taxonomy" id="180675"/>
    <lineage>
        <taxon>Eukaryota</taxon>
        <taxon>Viridiplantae</taxon>
        <taxon>Streptophyta</taxon>
        <taxon>Embryophyta</taxon>
        <taxon>Tracheophyta</taxon>
        <taxon>Spermatophyta</taxon>
        <taxon>Magnoliopsida</taxon>
        <taxon>eudicotyledons</taxon>
        <taxon>Gunneridae</taxon>
        <taxon>Pentapetalae</taxon>
        <taxon>asterids</taxon>
        <taxon>lamiids</taxon>
        <taxon>Lamiales</taxon>
        <taxon>Lamiaceae</taxon>
        <taxon>Nepetoideae</taxon>
        <taxon>Mentheae</taxon>
        <taxon>Salviinae</taxon>
        <taxon>Salvia</taxon>
        <taxon>Salvia subgen. Calosphace</taxon>
        <taxon>core Calosphace</taxon>
    </lineage>
</organism>
<evidence type="ECO:0000256" key="1">
    <source>
        <dbReference type="ARBA" id="ARBA00013191"/>
    </source>
</evidence>
<dbReference type="InterPro" id="IPR000794">
    <property type="entry name" value="Beta-ketoacyl_synthase"/>
</dbReference>
<dbReference type="GO" id="GO:0004315">
    <property type="term" value="F:3-oxoacyl-[acyl-carrier-protein] synthase activity"/>
    <property type="evidence" value="ECO:0007669"/>
    <property type="project" value="UniProtKB-EC"/>
</dbReference>
<accession>A0A8X8VZW0</accession>
<feature type="region of interest" description="Disordered" evidence="3">
    <location>
        <begin position="114"/>
        <end position="138"/>
    </location>
</feature>
<dbReference type="SUPFAM" id="SSF53901">
    <property type="entry name" value="Thiolase-like"/>
    <property type="match status" value="1"/>
</dbReference>
<reference evidence="4" key="2">
    <citation type="submission" date="2020-08" db="EMBL/GenBank/DDBJ databases">
        <title>Plant Genome Project.</title>
        <authorList>
            <person name="Zhang R.-G."/>
        </authorList>
    </citation>
    <scope>NUCLEOTIDE SEQUENCE</scope>
    <source>
        <strain evidence="4">Huo1</strain>
        <tissue evidence="4">Leaf</tissue>
    </source>
</reference>